<dbReference type="AlphaFoldDB" id="M2QIE4"/>
<evidence type="ECO:0000313" key="3">
    <source>
        <dbReference type="Proteomes" id="UP000016930"/>
    </source>
</evidence>
<feature type="compositionally biased region" description="Basic and acidic residues" evidence="1">
    <location>
        <begin position="19"/>
        <end position="32"/>
    </location>
</feature>
<dbReference type="HOGENOM" id="CLU_739665_0_0_1"/>
<dbReference type="Proteomes" id="UP000016930">
    <property type="component" value="Unassembled WGS sequence"/>
</dbReference>
<protein>
    <submittedName>
        <fullName evidence="2">Uncharacterized protein</fullName>
    </submittedName>
</protein>
<feature type="compositionally biased region" description="Polar residues" evidence="1">
    <location>
        <begin position="1"/>
        <end position="10"/>
    </location>
</feature>
<keyword evidence="3" id="KW-1185">Reference proteome</keyword>
<gene>
    <name evidence="2" type="ORF">CERSUDRAFT_73850</name>
</gene>
<reference evidence="2 3" key="1">
    <citation type="journal article" date="2012" name="Proc. Natl. Acad. Sci. U.S.A.">
        <title>Comparative genomics of Ceriporiopsis subvermispora and Phanerochaete chrysosporium provide insight into selective ligninolysis.</title>
        <authorList>
            <person name="Fernandez-Fueyo E."/>
            <person name="Ruiz-Duenas F.J."/>
            <person name="Ferreira P."/>
            <person name="Floudas D."/>
            <person name="Hibbett D.S."/>
            <person name="Canessa P."/>
            <person name="Larrondo L.F."/>
            <person name="James T.Y."/>
            <person name="Seelenfreund D."/>
            <person name="Lobos S."/>
            <person name="Polanco R."/>
            <person name="Tello M."/>
            <person name="Honda Y."/>
            <person name="Watanabe T."/>
            <person name="Watanabe T."/>
            <person name="Ryu J.S."/>
            <person name="Kubicek C.P."/>
            <person name="Schmoll M."/>
            <person name="Gaskell J."/>
            <person name="Hammel K.E."/>
            <person name="St John F.J."/>
            <person name="Vanden Wymelenberg A."/>
            <person name="Sabat G."/>
            <person name="Splinter BonDurant S."/>
            <person name="Syed K."/>
            <person name="Yadav J.S."/>
            <person name="Doddapaneni H."/>
            <person name="Subramanian V."/>
            <person name="Lavin J.L."/>
            <person name="Oguiza J.A."/>
            <person name="Perez G."/>
            <person name="Pisabarro A.G."/>
            <person name="Ramirez L."/>
            <person name="Santoyo F."/>
            <person name="Master E."/>
            <person name="Coutinho P.M."/>
            <person name="Henrissat B."/>
            <person name="Lombard V."/>
            <person name="Magnuson J.K."/>
            <person name="Kuees U."/>
            <person name="Hori C."/>
            <person name="Igarashi K."/>
            <person name="Samejima M."/>
            <person name="Held B.W."/>
            <person name="Barry K.W."/>
            <person name="LaButti K.M."/>
            <person name="Lapidus A."/>
            <person name="Lindquist E.A."/>
            <person name="Lucas S.M."/>
            <person name="Riley R."/>
            <person name="Salamov A.A."/>
            <person name="Hoffmeister D."/>
            <person name="Schwenk D."/>
            <person name="Hadar Y."/>
            <person name="Yarden O."/>
            <person name="de Vries R.P."/>
            <person name="Wiebenga A."/>
            <person name="Stenlid J."/>
            <person name="Eastwood D."/>
            <person name="Grigoriev I.V."/>
            <person name="Berka R.M."/>
            <person name="Blanchette R.A."/>
            <person name="Kersten P."/>
            <person name="Martinez A.T."/>
            <person name="Vicuna R."/>
            <person name="Cullen D."/>
        </authorList>
    </citation>
    <scope>NUCLEOTIDE SEQUENCE [LARGE SCALE GENOMIC DNA]</scope>
    <source>
        <strain evidence="2 3">B</strain>
    </source>
</reference>
<evidence type="ECO:0000256" key="1">
    <source>
        <dbReference type="SAM" id="MobiDB-lite"/>
    </source>
</evidence>
<evidence type="ECO:0000313" key="2">
    <source>
        <dbReference type="EMBL" id="EMD36808.1"/>
    </source>
</evidence>
<accession>M2QIE4</accession>
<proteinExistence type="predicted"/>
<feature type="region of interest" description="Disordered" evidence="1">
    <location>
        <begin position="1"/>
        <end position="32"/>
    </location>
</feature>
<dbReference type="EMBL" id="KB445797">
    <property type="protein sequence ID" value="EMD36808.1"/>
    <property type="molecule type" value="Genomic_DNA"/>
</dbReference>
<name>M2QIE4_CERS8</name>
<sequence length="374" mass="40384">MLVSDESVQMASGAAGRLRGREGAESAHRKSLSDNIRHLRRLRSTSCSFLVRMAKSEDVMPSRMVVVAGRRSCLRVLEGLGGFLIWGQCGMFARDSAPPQAYDTLLDFNSPGPTQADSYPTASVTTVDADTPTIGHAIAPQPVHLPVPEPLSLAAVSQMDEKPFGFATQHASAQGLASGHALYGSQRHGPELVLPVPALPDQSKPPPIPYWSHPSTDCTISSYPTPPGILLPSSAPSSLTQSILSSLKCHRQDVAAIGRIVYIPILERPKFMAPAVDAVRTHLISTILHPAIQPTSCPGMTHVGDWNEFRHALNDQHKTVASDTDASTVPNVLDHLNYPNDLLPYTGHNHILFNPTPDNFEQEIGSPTLLHLLK</sequence>
<organism evidence="2 3">
    <name type="scientific">Ceriporiopsis subvermispora (strain B)</name>
    <name type="common">White-rot fungus</name>
    <name type="synonym">Gelatoporia subvermispora</name>
    <dbReference type="NCBI Taxonomy" id="914234"/>
    <lineage>
        <taxon>Eukaryota</taxon>
        <taxon>Fungi</taxon>
        <taxon>Dikarya</taxon>
        <taxon>Basidiomycota</taxon>
        <taxon>Agaricomycotina</taxon>
        <taxon>Agaricomycetes</taxon>
        <taxon>Polyporales</taxon>
        <taxon>Gelatoporiaceae</taxon>
        <taxon>Gelatoporia</taxon>
    </lineage>
</organism>